<name>A0A9Q1EFU0_SYNKA</name>
<feature type="region of interest" description="Disordered" evidence="5">
    <location>
        <begin position="1"/>
        <end position="64"/>
    </location>
</feature>
<evidence type="ECO:0000313" key="6">
    <source>
        <dbReference type="EMBL" id="KAJ8337990.1"/>
    </source>
</evidence>
<dbReference type="EMBL" id="JAINUF010000018">
    <property type="protein sequence ID" value="KAJ8337990.1"/>
    <property type="molecule type" value="Genomic_DNA"/>
</dbReference>
<feature type="compositionally biased region" description="Basic and acidic residues" evidence="5">
    <location>
        <begin position="224"/>
        <end position="237"/>
    </location>
</feature>
<dbReference type="GO" id="GO:0005802">
    <property type="term" value="C:trans-Golgi network"/>
    <property type="evidence" value="ECO:0007669"/>
    <property type="project" value="TreeGrafter"/>
</dbReference>
<dbReference type="OrthoDB" id="8964816at2759"/>
<feature type="region of interest" description="Disordered" evidence="5">
    <location>
        <begin position="96"/>
        <end position="161"/>
    </location>
</feature>
<keyword evidence="3" id="KW-0472">Membrane</keyword>
<dbReference type="AlphaFoldDB" id="A0A9Q1EFU0"/>
<dbReference type="GO" id="GO:0016020">
    <property type="term" value="C:membrane"/>
    <property type="evidence" value="ECO:0007669"/>
    <property type="project" value="UniProtKB-SubCell"/>
</dbReference>
<feature type="compositionally biased region" description="Polar residues" evidence="5">
    <location>
        <begin position="1"/>
        <end position="11"/>
    </location>
</feature>
<keyword evidence="7" id="KW-1185">Reference proteome</keyword>
<proteinExistence type="predicted"/>
<feature type="compositionally biased region" description="Polar residues" evidence="5">
    <location>
        <begin position="480"/>
        <end position="492"/>
    </location>
</feature>
<feature type="region of interest" description="Disordered" evidence="5">
    <location>
        <begin position="1007"/>
        <end position="1036"/>
    </location>
</feature>
<feature type="compositionally biased region" description="Basic and acidic residues" evidence="5">
    <location>
        <begin position="1024"/>
        <end position="1036"/>
    </location>
</feature>
<comment type="subcellular location">
    <subcellularLocation>
        <location evidence="1">Membrane</location>
        <topology evidence="1">Peripheral membrane protein</topology>
    </subcellularLocation>
</comment>
<keyword evidence="4" id="KW-0175">Coiled coil</keyword>
<evidence type="ECO:0000256" key="5">
    <source>
        <dbReference type="SAM" id="MobiDB-lite"/>
    </source>
</evidence>
<dbReference type="Proteomes" id="UP001152622">
    <property type="component" value="Chromosome 18"/>
</dbReference>
<organism evidence="6 7">
    <name type="scientific">Synaphobranchus kaupii</name>
    <name type="common">Kaup's arrowtooth eel</name>
    <dbReference type="NCBI Taxonomy" id="118154"/>
    <lineage>
        <taxon>Eukaryota</taxon>
        <taxon>Metazoa</taxon>
        <taxon>Chordata</taxon>
        <taxon>Craniata</taxon>
        <taxon>Vertebrata</taxon>
        <taxon>Euteleostomi</taxon>
        <taxon>Actinopterygii</taxon>
        <taxon>Neopterygii</taxon>
        <taxon>Teleostei</taxon>
        <taxon>Anguilliformes</taxon>
        <taxon>Synaphobranchidae</taxon>
        <taxon>Synaphobranchus</taxon>
    </lineage>
</organism>
<gene>
    <name evidence="6" type="ORF">SKAU_G00369560</name>
</gene>
<evidence type="ECO:0000256" key="1">
    <source>
        <dbReference type="ARBA" id="ARBA00004170"/>
    </source>
</evidence>
<feature type="region of interest" description="Disordered" evidence="5">
    <location>
        <begin position="408"/>
        <end position="625"/>
    </location>
</feature>
<feature type="compositionally biased region" description="Basic residues" evidence="5">
    <location>
        <begin position="142"/>
        <end position="151"/>
    </location>
</feature>
<feature type="compositionally biased region" description="Basic residues" evidence="5">
    <location>
        <begin position="461"/>
        <end position="476"/>
    </location>
</feature>
<feature type="compositionally biased region" description="Basic residues" evidence="5">
    <location>
        <begin position="238"/>
        <end position="249"/>
    </location>
</feature>
<comment type="caution">
    <text evidence="6">The sequence shown here is derived from an EMBL/GenBank/DDBJ whole genome shotgun (WGS) entry which is preliminary data.</text>
</comment>
<feature type="compositionally biased region" description="Basic residues" evidence="5">
    <location>
        <begin position="538"/>
        <end position="548"/>
    </location>
</feature>
<feature type="compositionally biased region" description="Basic and acidic residues" evidence="5">
    <location>
        <begin position="130"/>
        <end position="141"/>
    </location>
</feature>
<feature type="compositionally biased region" description="Basic and acidic residues" evidence="5">
    <location>
        <begin position="34"/>
        <end position="44"/>
    </location>
</feature>
<dbReference type="InterPro" id="IPR043441">
    <property type="entry name" value="Tjap1/BEGAIN"/>
</dbReference>
<dbReference type="GO" id="GO:0007030">
    <property type="term" value="P:Golgi organization"/>
    <property type="evidence" value="ECO:0007669"/>
    <property type="project" value="TreeGrafter"/>
</dbReference>
<evidence type="ECO:0000256" key="3">
    <source>
        <dbReference type="ARBA" id="ARBA00023136"/>
    </source>
</evidence>
<feature type="region of interest" description="Disordered" evidence="5">
    <location>
        <begin position="197"/>
        <end position="267"/>
    </location>
</feature>
<feature type="compositionally biased region" description="Polar residues" evidence="5">
    <location>
        <begin position="602"/>
        <end position="619"/>
    </location>
</feature>
<sequence length="1036" mass="114252">MASADSQSTLSKPRRRQKDACTDRSPVRGAGTRSRSEYESKEGENVTSASRRSPWDPQAGIDNLPLGKRQVMDKFFTPVHNPCHEETKARGHYHYLPHHSHHHQDNEGHGTPGSSNGTVGQGHVHPRGYRTPEHVDHPQDRTRHHSSQHHSRCSDVSPHSRLHDLEPVASCSRSYSFASSSPSWSSEASIDKEAFLLDGRPGPRHSQSWSSIPVEGQGFWDGEEGAHLEGLDGEQPKRQHAHKLHRRHSKSEEGLLHTNGSENVKPLQLDHSPLYKSASLGRNLAFNDYAEILLDSEKPRKAPSTVQLPGKGILKNKQGQAGEMGGVSNVRKAKSLEVLSTRVEMTAGGLKGGRGVVGNSKMEDEDVEKRKEAARQNFVQEKLQFSAFLNEITRQVISPSCLSSLGVTDACGPPSPGQASQKSPRKEQHAEGERQEAEQVHRQQKDRSSTPESVLSSGHSHSSKYSHSSKRHHHHWHSIDGSSQQQHSTSDASTKDPEHCPPPPLPGQDHGGEERHQGGYSLLLTDGTNTSPELSPHAVRRHRSHAHHRPDPLTYPLKHHQPHPEKYQQHLAHRSPSPHSRRPSKTVQPSHEDTHSGVLGQESDSSQNKDTASTSSTSLEHSDKNKQVCYKASATQPKDTVADIEGAQSLQAQNEELLHSLQQAVMRTESMGAELQKTQLELNSVKDSLNRLRENTSSIQQSNKRLEQKLQTTVLSMDTERKSLTQRISEMSLEQAAAQATILSLKTINIPSLLQELLDKHFQSKEAVTEFLLPAVVPTQFKDIVLDQASAPGDGQGHAPVRDGEEYGKNWQLGSEGGQHRATTFQPWNQKQGHRMGPEGDQRGVGDMVSELEGGKETKGCHPSSLQIPHLQLTTPQASPSNTLSIPAGGGHGVMAHRLASPIHVLSVCPEESHPSSRQQQCCQYLNPDMPGPAVVKSTGALLNFASPEGGDKRDPEEDEVLCKLRLQNSKGKVGISRNSLENDASMVTYQSAQRILDDFMYYLQPPEEERERNGSVKGLASGSKEEFLNEDRKDL</sequence>
<protein>
    <submittedName>
        <fullName evidence="6">Uncharacterized protein</fullName>
    </submittedName>
</protein>
<evidence type="ECO:0000313" key="7">
    <source>
        <dbReference type="Proteomes" id="UP001152622"/>
    </source>
</evidence>
<accession>A0A9Q1EFU0</accession>
<reference evidence="6" key="1">
    <citation type="journal article" date="2023" name="Science">
        <title>Genome structures resolve the early diversification of teleost fishes.</title>
        <authorList>
            <person name="Parey E."/>
            <person name="Louis A."/>
            <person name="Montfort J."/>
            <person name="Bouchez O."/>
            <person name="Roques C."/>
            <person name="Iampietro C."/>
            <person name="Lluch J."/>
            <person name="Castinel A."/>
            <person name="Donnadieu C."/>
            <person name="Desvignes T."/>
            <person name="Floi Bucao C."/>
            <person name="Jouanno E."/>
            <person name="Wen M."/>
            <person name="Mejri S."/>
            <person name="Dirks R."/>
            <person name="Jansen H."/>
            <person name="Henkel C."/>
            <person name="Chen W.J."/>
            <person name="Zahm M."/>
            <person name="Cabau C."/>
            <person name="Klopp C."/>
            <person name="Thompson A.W."/>
            <person name="Robinson-Rechavi M."/>
            <person name="Braasch I."/>
            <person name="Lecointre G."/>
            <person name="Bobe J."/>
            <person name="Postlethwait J.H."/>
            <person name="Berthelot C."/>
            <person name="Roest Crollius H."/>
            <person name="Guiguen Y."/>
        </authorList>
    </citation>
    <scope>NUCLEOTIDE SEQUENCE</scope>
    <source>
        <strain evidence="6">WJC10195</strain>
    </source>
</reference>
<dbReference type="PANTHER" id="PTHR28664:SF3">
    <property type="entry name" value="TIGHT JUNCTION-ASSOCIATED PROTEIN 1"/>
    <property type="match status" value="1"/>
</dbReference>
<feature type="coiled-coil region" evidence="4">
    <location>
        <begin position="647"/>
        <end position="709"/>
    </location>
</feature>
<evidence type="ECO:0000256" key="2">
    <source>
        <dbReference type="ARBA" id="ARBA00022553"/>
    </source>
</evidence>
<evidence type="ECO:0000256" key="4">
    <source>
        <dbReference type="SAM" id="Coils"/>
    </source>
</evidence>
<keyword evidence="2" id="KW-0597">Phosphoprotein</keyword>
<dbReference type="PANTHER" id="PTHR28664">
    <property type="entry name" value="TIGHT JUNCTION-ASSOCIATED PROTEIN 1"/>
    <property type="match status" value="1"/>
</dbReference>
<feature type="compositionally biased region" description="Basic and acidic residues" evidence="5">
    <location>
        <begin position="424"/>
        <end position="449"/>
    </location>
</feature>